<evidence type="ECO:0000313" key="5">
    <source>
        <dbReference type="EMBL" id="KAG0502718.1"/>
    </source>
</evidence>
<dbReference type="FunFam" id="1.25.40.10:FF:002148">
    <property type="entry name" value="Pentatricopeptide repeat-containing protein At2g29760, chloroplastic"/>
    <property type="match status" value="1"/>
</dbReference>
<dbReference type="Pfam" id="PF14432">
    <property type="entry name" value="DYW_deaminase"/>
    <property type="match status" value="1"/>
</dbReference>
<dbReference type="InterPro" id="IPR002885">
    <property type="entry name" value="PPR_rpt"/>
</dbReference>
<dbReference type="Proteomes" id="UP000639772">
    <property type="component" value="Chromosome 1"/>
</dbReference>
<dbReference type="AlphaFoldDB" id="A0A835VMU1"/>
<dbReference type="Gene3D" id="1.25.40.10">
    <property type="entry name" value="Tetratricopeptide repeat domain"/>
    <property type="match status" value="2"/>
</dbReference>
<evidence type="ECO:0000256" key="1">
    <source>
        <dbReference type="ARBA" id="ARBA00006643"/>
    </source>
</evidence>
<evidence type="ECO:0000259" key="4">
    <source>
        <dbReference type="Pfam" id="PF14432"/>
    </source>
</evidence>
<feature type="domain" description="DYW" evidence="4">
    <location>
        <begin position="253"/>
        <end position="345"/>
    </location>
</feature>
<proteinExistence type="inferred from homology"/>
<evidence type="ECO:0000256" key="2">
    <source>
        <dbReference type="ARBA" id="ARBA00022737"/>
    </source>
</evidence>
<dbReference type="PANTHER" id="PTHR47926:SF500">
    <property type="entry name" value="REPEAT-CONTAINING PROTEIN, PUTATIVE-RELATED"/>
    <property type="match status" value="1"/>
</dbReference>
<dbReference type="GO" id="GO:0003723">
    <property type="term" value="F:RNA binding"/>
    <property type="evidence" value="ECO:0007669"/>
    <property type="project" value="InterPro"/>
</dbReference>
<dbReference type="EMBL" id="JADCNM010000001">
    <property type="protein sequence ID" value="KAG0502718.1"/>
    <property type="molecule type" value="Genomic_DNA"/>
</dbReference>
<protein>
    <recommendedName>
        <fullName evidence="4">DYW domain-containing protein</fullName>
    </recommendedName>
</protein>
<dbReference type="GO" id="GO:0009451">
    <property type="term" value="P:RNA modification"/>
    <property type="evidence" value="ECO:0007669"/>
    <property type="project" value="InterPro"/>
</dbReference>
<feature type="repeat" description="PPR" evidence="3">
    <location>
        <begin position="38"/>
        <end position="72"/>
    </location>
</feature>
<gene>
    <name evidence="5" type="ORF">HPP92_002790</name>
</gene>
<comment type="caution">
    <text evidence="5">The sequence shown here is derived from an EMBL/GenBank/DDBJ whole genome shotgun (WGS) entry which is preliminary data.</text>
</comment>
<name>A0A835VMU1_VANPL</name>
<dbReference type="Pfam" id="PF20431">
    <property type="entry name" value="E_motif"/>
    <property type="match status" value="1"/>
</dbReference>
<dbReference type="OrthoDB" id="185373at2759"/>
<dbReference type="InterPro" id="IPR011990">
    <property type="entry name" value="TPR-like_helical_dom_sf"/>
</dbReference>
<dbReference type="InterPro" id="IPR032867">
    <property type="entry name" value="DYW_dom"/>
</dbReference>
<dbReference type="GO" id="GO:0008270">
    <property type="term" value="F:zinc ion binding"/>
    <property type="evidence" value="ECO:0007669"/>
    <property type="project" value="InterPro"/>
</dbReference>
<dbReference type="Pfam" id="PF13041">
    <property type="entry name" value="PPR_2"/>
    <property type="match status" value="1"/>
</dbReference>
<organism evidence="5 6">
    <name type="scientific">Vanilla planifolia</name>
    <name type="common">Vanilla</name>
    <dbReference type="NCBI Taxonomy" id="51239"/>
    <lineage>
        <taxon>Eukaryota</taxon>
        <taxon>Viridiplantae</taxon>
        <taxon>Streptophyta</taxon>
        <taxon>Embryophyta</taxon>
        <taxon>Tracheophyta</taxon>
        <taxon>Spermatophyta</taxon>
        <taxon>Magnoliopsida</taxon>
        <taxon>Liliopsida</taxon>
        <taxon>Asparagales</taxon>
        <taxon>Orchidaceae</taxon>
        <taxon>Vanilloideae</taxon>
        <taxon>Vanilleae</taxon>
        <taxon>Vanilla</taxon>
    </lineage>
</organism>
<dbReference type="InterPro" id="IPR046960">
    <property type="entry name" value="PPR_At4g14850-like_plant"/>
</dbReference>
<dbReference type="Pfam" id="PF01535">
    <property type="entry name" value="PPR"/>
    <property type="match status" value="2"/>
</dbReference>
<dbReference type="PANTHER" id="PTHR47926">
    <property type="entry name" value="PENTATRICOPEPTIDE REPEAT-CONTAINING PROTEIN"/>
    <property type="match status" value="1"/>
</dbReference>
<accession>A0A835VMU1</accession>
<dbReference type="NCBIfam" id="TIGR00756">
    <property type="entry name" value="PPR"/>
    <property type="match status" value="2"/>
</dbReference>
<sequence length="345" mass="38522">MGLEDNVYVGTAVVDMYGKCGKVDTARRAFDRLGDVRNIKSWSAMVAGYGMHGRGEEAVSLFHAMISSGIKPNPITLVSLLAACSHAGLVDEGRHWFRAMRTEYNIEPGVEHYGCMVDLLGRAGHLNEAYDLIKQMKPKPDFVVWGSLLSACKTYKNVDLGEISARKLFELDAKNCGYYVLLSNVYADAGRWGDVERMRVMMKTRGLAKPPGFSLLELRGRVHCFLVGDQRHPKHKEIYEYLEELTARMMEAGYIPDGGSVMHDVDLEEKEIALKVHSEKLAVAFAIMSTPPGTTIRVIKNLRVCGDCHAAIKLISKLVGREIVVRDSRRFHQFEGGLCSCGDYW</sequence>
<reference evidence="5 6" key="1">
    <citation type="journal article" date="2020" name="Nat. Food">
        <title>A phased Vanilla planifolia genome enables genetic improvement of flavour and production.</title>
        <authorList>
            <person name="Hasing T."/>
            <person name="Tang H."/>
            <person name="Brym M."/>
            <person name="Khazi F."/>
            <person name="Huang T."/>
            <person name="Chambers A.H."/>
        </authorList>
    </citation>
    <scope>NUCLEOTIDE SEQUENCE [LARGE SCALE GENOMIC DNA]</scope>
    <source>
        <tissue evidence="5">Leaf</tissue>
    </source>
</reference>
<dbReference type="InterPro" id="IPR046849">
    <property type="entry name" value="E2_motif"/>
</dbReference>
<dbReference type="Pfam" id="PF20430">
    <property type="entry name" value="Eplus_motif"/>
    <property type="match status" value="1"/>
</dbReference>
<comment type="similarity">
    <text evidence="1">Belongs to the PPR family. PCMP-H subfamily.</text>
</comment>
<evidence type="ECO:0000313" key="6">
    <source>
        <dbReference type="Proteomes" id="UP000639772"/>
    </source>
</evidence>
<evidence type="ECO:0000256" key="3">
    <source>
        <dbReference type="PROSITE-ProRule" id="PRU00708"/>
    </source>
</evidence>
<keyword evidence="2" id="KW-0677">Repeat</keyword>
<dbReference type="InterPro" id="IPR046848">
    <property type="entry name" value="E_motif"/>
</dbReference>
<dbReference type="PROSITE" id="PS51375">
    <property type="entry name" value="PPR"/>
    <property type="match status" value="1"/>
</dbReference>